<evidence type="ECO:0000313" key="3">
    <source>
        <dbReference type="Proteomes" id="UP000029443"/>
    </source>
</evidence>
<evidence type="ECO:0000313" key="2">
    <source>
        <dbReference type="EMBL" id="KGD61599.1"/>
    </source>
</evidence>
<dbReference type="EMBL" id="ARXU01000004">
    <property type="protein sequence ID" value="KGD61599.1"/>
    <property type="molecule type" value="Genomic_DNA"/>
</dbReference>
<dbReference type="Pfam" id="PF11086">
    <property type="entry name" value="DUF2878"/>
    <property type="match status" value="1"/>
</dbReference>
<feature type="transmembrane region" description="Helical" evidence="1">
    <location>
        <begin position="139"/>
        <end position="159"/>
    </location>
</feature>
<gene>
    <name evidence="2" type="ORF">T9A_01548</name>
</gene>
<dbReference type="Proteomes" id="UP000029443">
    <property type="component" value="Unassembled WGS sequence"/>
</dbReference>
<keyword evidence="1" id="KW-1133">Transmembrane helix</keyword>
<feature type="transmembrane region" description="Helical" evidence="1">
    <location>
        <begin position="81"/>
        <end position="98"/>
    </location>
</feature>
<keyword evidence="1" id="KW-0812">Transmembrane</keyword>
<evidence type="ECO:0008006" key="4">
    <source>
        <dbReference type="Google" id="ProtNLM"/>
    </source>
</evidence>
<name>A0ABR4WDN0_9GAMM</name>
<accession>A0ABR4WDN0</accession>
<evidence type="ECO:0000256" key="1">
    <source>
        <dbReference type="SAM" id="Phobius"/>
    </source>
</evidence>
<keyword evidence="3" id="KW-1185">Reference proteome</keyword>
<feature type="transmembrane region" description="Helical" evidence="1">
    <location>
        <begin position="25"/>
        <end position="41"/>
    </location>
</feature>
<reference evidence="2 3" key="1">
    <citation type="submission" date="2012-09" db="EMBL/GenBank/DDBJ databases">
        <title>Genome Sequence of alkane-degrading Bacterium Alcanivorax jadensis T9.</title>
        <authorList>
            <person name="Lai Q."/>
            <person name="Shao Z."/>
        </authorList>
    </citation>
    <scope>NUCLEOTIDE SEQUENCE [LARGE SCALE GENOMIC DNA]</scope>
    <source>
        <strain evidence="2 3">T9</strain>
    </source>
</reference>
<proteinExistence type="predicted"/>
<feature type="transmembrane region" description="Helical" evidence="1">
    <location>
        <begin position="53"/>
        <end position="75"/>
    </location>
</feature>
<organism evidence="2 3">
    <name type="scientific">Alcanivorax jadensis T9</name>
    <dbReference type="NCBI Taxonomy" id="1177181"/>
    <lineage>
        <taxon>Bacteria</taxon>
        <taxon>Pseudomonadati</taxon>
        <taxon>Pseudomonadota</taxon>
        <taxon>Gammaproteobacteria</taxon>
        <taxon>Oceanospirillales</taxon>
        <taxon>Alcanivoracaceae</taxon>
        <taxon>Alcanivorax</taxon>
    </lineage>
</organism>
<sequence length="172" mass="19193">MIINFVGFQLLWASAVFGGARDMSWPSWAVLGVMLAGQWWFDPRWVKNTPMLLWGLVLCLLLEPIWLSNGFLVYTGWDHPWLAPGWIWALWLGFAVSFHYSLRWLCGRPWLGAAFGAVGGIFSVTMGIRLGAASAPLDWLPIAVTYGVVWAVAVPLLAYGAQLTGEREHHHA</sequence>
<protein>
    <recommendedName>
        <fullName evidence="4">DUF2878 domain-containing protein</fullName>
    </recommendedName>
</protein>
<dbReference type="InterPro" id="IPR021306">
    <property type="entry name" value="DUF2878"/>
</dbReference>
<feature type="transmembrane region" description="Helical" evidence="1">
    <location>
        <begin position="110"/>
        <end position="133"/>
    </location>
</feature>
<keyword evidence="1" id="KW-0472">Membrane</keyword>
<comment type="caution">
    <text evidence="2">The sequence shown here is derived from an EMBL/GenBank/DDBJ whole genome shotgun (WGS) entry which is preliminary data.</text>
</comment>